<dbReference type="Gene3D" id="3.40.50.1110">
    <property type="entry name" value="SGNH hydrolase"/>
    <property type="match status" value="2"/>
</dbReference>
<dbReference type="InterPro" id="IPR001087">
    <property type="entry name" value="GDSL"/>
</dbReference>
<protein>
    <submittedName>
        <fullName evidence="1">GDSL-like Lipase/Acylhydrolase family protein</fullName>
    </submittedName>
</protein>
<sequence length="449" mass="47851">MIHKIKYTLLLLVVVLFTRCEVEHKDFKPSSGEVDFSTFVALGDSYTAGYTDGALGSRGQQSSFPNIIAGQLASVGNKGFTQPWVRLDGSVGSTGAGYLQLKIVDQGMAPVPNPGNIDIFAERVYDASTPINNLGVPGAKSFHLLATVVNADPLTYYSQANPFFSRFASSMNTSVLADALAQNPTFVSLWIGGNDVLTYALAGGEADSITNPNMFANYMGAIAAQLFRGSTLGVIANVPDIEALPYFDAIPYDALEIDQATADLLNAGYAQYNAGSEAMGLAKIEFVKGKNALVIADDDYAHPGKIRQIKNGEKVLLPALSNIRDTEVGWGSKMPIPEEYVLDADDVADIDAATEAYNQTIKSIANQYGLAFVDLNALMQEAGTTGLLLDGHTYTSTFISGGIFSLDGIHATARGSAIIANAFIKAINKQYNTNIPQAAINSYETVSYP</sequence>
<organism evidence="1 2">
    <name type="scientific">Saccharicrinis carchari</name>
    <dbReference type="NCBI Taxonomy" id="1168039"/>
    <lineage>
        <taxon>Bacteria</taxon>
        <taxon>Pseudomonadati</taxon>
        <taxon>Bacteroidota</taxon>
        <taxon>Bacteroidia</taxon>
        <taxon>Marinilabiliales</taxon>
        <taxon>Marinilabiliaceae</taxon>
        <taxon>Saccharicrinis</taxon>
    </lineage>
</organism>
<gene>
    <name evidence="1" type="ORF">SAMN06265379_101759</name>
</gene>
<dbReference type="RefSeq" id="WP_142532093.1">
    <property type="nucleotide sequence ID" value="NZ_FXTB01000001.1"/>
</dbReference>
<keyword evidence="2" id="KW-1185">Reference proteome</keyword>
<dbReference type="OrthoDB" id="9805821at2"/>
<reference evidence="1 2" key="1">
    <citation type="submission" date="2017-05" db="EMBL/GenBank/DDBJ databases">
        <authorList>
            <person name="Varghese N."/>
            <person name="Submissions S."/>
        </authorList>
    </citation>
    <scope>NUCLEOTIDE SEQUENCE [LARGE SCALE GENOMIC DNA]</scope>
    <source>
        <strain evidence="1 2">DSM 27040</strain>
    </source>
</reference>
<name>A0A521B6Y0_SACCC</name>
<dbReference type="InterPro" id="IPR036514">
    <property type="entry name" value="SGNH_hydro_sf"/>
</dbReference>
<dbReference type="Pfam" id="PF00657">
    <property type="entry name" value="Lipase_GDSL"/>
    <property type="match status" value="1"/>
</dbReference>
<evidence type="ECO:0000313" key="1">
    <source>
        <dbReference type="EMBL" id="SMO42833.1"/>
    </source>
</evidence>
<dbReference type="GO" id="GO:0016788">
    <property type="term" value="F:hydrolase activity, acting on ester bonds"/>
    <property type="evidence" value="ECO:0007669"/>
    <property type="project" value="InterPro"/>
</dbReference>
<dbReference type="EMBL" id="FXTB01000001">
    <property type="protein sequence ID" value="SMO42833.1"/>
    <property type="molecule type" value="Genomic_DNA"/>
</dbReference>
<evidence type="ECO:0000313" key="2">
    <source>
        <dbReference type="Proteomes" id="UP000319040"/>
    </source>
</evidence>
<dbReference type="SUPFAM" id="SSF52266">
    <property type="entry name" value="SGNH hydrolase"/>
    <property type="match status" value="1"/>
</dbReference>
<dbReference type="Proteomes" id="UP000319040">
    <property type="component" value="Unassembled WGS sequence"/>
</dbReference>
<dbReference type="AlphaFoldDB" id="A0A521B6Y0"/>
<proteinExistence type="predicted"/>
<keyword evidence="1" id="KW-0378">Hydrolase</keyword>
<accession>A0A521B6Y0</accession>